<dbReference type="InterPro" id="IPR032319">
    <property type="entry name" value="CLP1_P"/>
</dbReference>
<evidence type="ECO:0000256" key="8">
    <source>
        <dbReference type="SAM" id="MobiDB-lite"/>
    </source>
</evidence>
<dbReference type="GO" id="GO:0051731">
    <property type="term" value="F:polynucleotide 5'-hydroxyl-kinase activity"/>
    <property type="evidence" value="ECO:0007669"/>
    <property type="project" value="InterPro"/>
</dbReference>
<evidence type="ECO:0000256" key="5">
    <source>
        <dbReference type="ARBA" id="ARBA00022741"/>
    </source>
</evidence>
<dbReference type="GO" id="GO:0000448">
    <property type="term" value="P:cleavage in ITS2 between 5.8S rRNA and LSU-rRNA of tricistronic rRNA transcript (SSU-rRNA, 5.8S rRNA, LSU-rRNA)"/>
    <property type="evidence" value="ECO:0007669"/>
    <property type="project" value="TreeGrafter"/>
</dbReference>
<dbReference type="InterPro" id="IPR027417">
    <property type="entry name" value="P-loop_NTPase"/>
</dbReference>
<dbReference type="GO" id="GO:0005634">
    <property type="term" value="C:nucleus"/>
    <property type="evidence" value="ECO:0007669"/>
    <property type="project" value="TreeGrafter"/>
</dbReference>
<dbReference type="InterPro" id="IPR045116">
    <property type="entry name" value="Clp1/Grc3"/>
</dbReference>
<dbReference type="HOGENOM" id="CLU_010345_1_1_1"/>
<keyword evidence="11" id="KW-1185">Reference proteome</keyword>
<name>M3HMY9_CANMX</name>
<evidence type="ECO:0000256" key="3">
    <source>
        <dbReference type="ARBA" id="ARBA00019824"/>
    </source>
</evidence>
<dbReference type="STRING" id="1245528.M3HMY9"/>
<feature type="non-terminal residue" evidence="10">
    <location>
        <position position="1"/>
    </location>
</feature>
<dbReference type="Pfam" id="PF16575">
    <property type="entry name" value="CLP1_P"/>
    <property type="match status" value="1"/>
</dbReference>
<dbReference type="AlphaFoldDB" id="M3HMY9"/>
<protein>
    <recommendedName>
        <fullName evidence="3">Polynucleotide 5'-hydroxyl-kinase GRC3</fullName>
    </recommendedName>
    <alternativeName>
        <fullName evidence="2">Polynucleotide 5'-hydroxyl-kinase grc3</fullName>
    </alternativeName>
</protein>
<accession>M3HMY9</accession>
<comment type="caution">
    <text evidence="10">The sequence shown here is derived from an EMBL/GenBank/DDBJ whole genome shotgun (WGS) entry which is preliminary data.</text>
</comment>
<sequence length="623" mass="70582">MSAFAALQKNSTTSRSIFVQDIDLESNNDEDDDIIKYQNNTSDDSDDSDTNIDDDSDSDEMRLPIMIPTPRQESSTPIIQNQRVFRSNFIPTKENLQFNDSSVTVTLVSGQYVILSGECKLKVIKGSIKVNNCHVLYESDTEYDVVALQSQSYPMISHHELHDESVIEVISNFSGLGTIGVLNSNYKSLISSESPLFEKYSFEIVFNDQSNCALDTNPAWIDDLQTLKRSTVKPMKIMIIGNKNTGKSTFAKTLLNEILIDRTKPNNRKKINVDYLDLDPGQSEYSNPYCLSLSTINKVNFGLSQNSGTKNRHHQHYFGYSSSVHSPTRYMEIISDLFSKYDGKHHLIINTPGWIKGFGKELLTEITRIINPDKLIVLTNNTNPEFLDNVYLLQDLTYESVTYLPGIYQLSKFSASQIRTLNKLLYFHQKPNQKYDFKRLLDTSPLRIGYTSTNSPNSNGINAVSILNHDVATDFNPSDLLSLIEVSICGIYNFPDLPTSTSFGSDSPNFINPENLEISKGEFIGLVMIHSINTTEHYMNIYIPDKIQSKIREALTNNKGKLVLIKGEGEIPPCELLHPDFLDLKNVSIPYMEFHNGKSKKKKNKIGGIWKVRKNIMRRGHDR</sequence>
<evidence type="ECO:0000256" key="7">
    <source>
        <dbReference type="ARBA" id="ARBA00022840"/>
    </source>
</evidence>
<reference evidence="10 11" key="1">
    <citation type="submission" date="2013-02" db="EMBL/GenBank/DDBJ databases">
        <title>Genome sequence of Candida maltosa Xu316, a potential industrial strain for xylitol and ethanol production.</title>
        <authorList>
            <person name="Yu J."/>
            <person name="Wang Q."/>
            <person name="Geng X."/>
            <person name="Bao W."/>
            <person name="He P."/>
            <person name="Cai J."/>
        </authorList>
    </citation>
    <scope>NUCLEOTIDE SEQUENCE [LARGE SCALE GENOMIC DNA]</scope>
    <source>
        <strain evidence="11">Xu316</strain>
    </source>
</reference>
<dbReference type="SUPFAM" id="SSF52540">
    <property type="entry name" value="P-loop containing nucleoside triphosphate hydrolases"/>
    <property type="match status" value="1"/>
</dbReference>
<keyword evidence="6" id="KW-0418">Kinase</keyword>
<dbReference type="OrthoDB" id="4054781at2759"/>
<dbReference type="Proteomes" id="UP000011777">
    <property type="component" value="Unassembled WGS sequence"/>
</dbReference>
<evidence type="ECO:0000256" key="4">
    <source>
        <dbReference type="ARBA" id="ARBA00022679"/>
    </source>
</evidence>
<dbReference type="GO" id="GO:0005524">
    <property type="term" value="F:ATP binding"/>
    <property type="evidence" value="ECO:0007669"/>
    <property type="project" value="UniProtKB-KW"/>
</dbReference>
<evidence type="ECO:0000256" key="1">
    <source>
        <dbReference type="ARBA" id="ARBA00011003"/>
    </source>
</evidence>
<evidence type="ECO:0000313" key="10">
    <source>
        <dbReference type="EMBL" id="EMG48832.1"/>
    </source>
</evidence>
<keyword evidence="7" id="KW-0067">ATP-binding</keyword>
<feature type="domain" description="Clp1 P-loop" evidence="9">
    <location>
        <begin position="241"/>
        <end position="429"/>
    </location>
</feature>
<proteinExistence type="inferred from homology"/>
<evidence type="ECO:0000313" key="11">
    <source>
        <dbReference type="Proteomes" id="UP000011777"/>
    </source>
</evidence>
<evidence type="ECO:0000259" key="9">
    <source>
        <dbReference type="Pfam" id="PF16575"/>
    </source>
</evidence>
<comment type="similarity">
    <text evidence="1">Belongs to the Clp1 family. NOL9/GRC3 subfamily.</text>
</comment>
<dbReference type="eggNOG" id="KOG2750">
    <property type="taxonomic scope" value="Eukaryota"/>
</dbReference>
<evidence type="ECO:0000256" key="6">
    <source>
        <dbReference type="ARBA" id="ARBA00022777"/>
    </source>
</evidence>
<organism evidence="10 11">
    <name type="scientific">Candida maltosa (strain Xu316)</name>
    <name type="common">Yeast</name>
    <dbReference type="NCBI Taxonomy" id="1245528"/>
    <lineage>
        <taxon>Eukaryota</taxon>
        <taxon>Fungi</taxon>
        <taxon>Dikarya</taxon>
        <taxon>Ascomycota</taxon>
        <taxon>Saccharomycotina</taxon>
        <taxon>Pichiomycetes</taxon>
        <taxon>Debaryomycetaceae</taxon>
        <taxon>Candida/Lodderomyces clade</taxon>
        <taxon>Candida</taxon>
    </lineage>
</organism>
<dbReference type="Gene3D" id="3.40.50.300">
    <property type="entry name" value="P-loop containing nucleotide triphosphate hydrolases"/>
    <property type="match status" value="1"/>
</dbReference>
<gene>
    <name evidence="10" type="ORF">G210_0528</name>
</gene>
<feature type="compositionally biased region" description="Acidic residues" evidence="8">
    <location>
        <begin position="43"/>
        <end position="58"/>
    </location>
</feature>
<dbReference type="EMBL" id="AOGT01000957">
    <property type="protein sequence ID" value="EMG48832.1"/>
    <property type="molecule type" value="Genomic_DNA"/>
</dbReference>
<feature type="region of interest" description="Disordered" evidence="8">
    <location>
        <begin position="29"/>
        <end position="62"/>
    </location>
</feature>
<dbReference type="OMA" id="GEIPPCE"/>
<keyword evidence="5" id="KW-0547">Nucleotide-binding</keyword>
<keyword evidence="4" id="KW-0808">Transferase</keyword>
<dbReference type="PANTHER" id="PTHR12755">
    <property type="entry name" value="CLEAVAGE/POLYADENYLATION FACTOR IA SUBUNIT CLP1P"/>
    <property type="match status" value="1"/>
</dbReference>
<evidence type="ECO:0000256" key="2">
    <source>
        <dbReference type="ARBA" id="ARBA00018706"/>
    </source>
</evidence>
<dbReference type="PANTHER" id="PTHR12755:SF3">
    <property type="entry name" value="POLYNUCLEOTIDE 5'-HYDROXYL-KINASE NOL9"/>
    <property type="match status" value="1"/>
</dbReference>